<name>A0A0A9YFF5_LYGHE</name>
<dbReference type="EMBL" id="GBHO01012695">
    <property type="protein sequence ID" value="JAG30909.1"/>
    <property type="molecule type" value="Transcribed_RNA"/>
</dbReference>
<sequence>RSFGQSEGLGVYFSALRKQVDIFQSTPFEESEALFFPLIYTLGLIWVNCPHFNENNEHICHIANLLKNMIIAESYRAIDPGILFQGDVDDNMPKVKQCVKNIKYYRKMLSKFNPTLRSIFPEGAEVKVWRCNP</sequence>
<protein>
    <submittedName>
        <fullName evidence="2">Dynein beta chain, ciliary</fullName>
    </submittedName>
</protein>
<evidence type="ECO:0000259" key="1">
    <source>
        <dbReference type="Pfam" id="PF08385"/>
    </source>
</evidence>
<accession>A0A0A9YFF5</accession>
<dbReference type="AlphaFoldDB" id="A0A0A9YFF5"/>
<feature type="non-terminal residue" evidence="2">
    <location>
        <position position="1"/>
    </location>
</feature>
<evidence type="ECO:0000313" key="2">
    <source>
        <dbReference type="EMBL" id="JAG30909.1"/>
    </source>
</evidence>
<reference evidence="2" key="2">
    <citation type="submission" date="2014-07" db="EMBL/GenBank/DDBJ databases">
        <authorList>
            <person name="Hull J."/>
        </authorList>
    </citation>
    <scope>NUCLEOTIDE SEQUENCE</scope>
</reference>
<proteinExistence type="predicted"/>
<feature type="domain" description="Dynein heavy chain tail" evidence="1">
    <location>
        <begin position="12"/>
        <end position="114"/>
    </location>
</feature>
<dbReference type="InterPro" id="IPR013594">
    <property type="entry name" value="Dynein_heavy_tail"/>
</dbReference>
<feature type="non-terminal residue" evidence="2">
    <location>
        <position position="133"/>
    </location>
</feature>
<gene>
    <name evidence="2" type="primary">DYHC_0</name>
    <name evidence="2" type="ORF">CM83_5262</name>
</gene>
<reference evidence="2" key="1">
    <citation type="journal article" date="2014" name="PLoS ONE">
        <title>Transcriptome-Based Identification of ABC Transporters in the Western Tarnished Plant Bug Lygus hesperus.</title>
        <authorList>
            <person name="Hull J.J."/>
            <person name="Chaney K."/>
            <person name="Geib S.M."/>
            <person name="Fabrick J.A."/>
            <person name="Brent C.S."/>
            <person name="Walsh D."/>
            <person name="Lavine L.C."/>
        </authorList>
    </citation>
    <scope>NUCLEOTIDE SEQUENCE</scope>
</reference>
<dbReference type="Pfam" id="PF08385">
    <property type="entry name" value="DHC_N1"/>
    <property type="match status" value="1"/>
</dbReference>
<organism evidence="2">
    <name type="scientific">Lygus hesperus</name>
    <name type="common">Western plant bug</name>
    <dbReference type="NCBI Taxonomy" id="30085"/>
    <lineage>
        <taxon>Eukaryota</taxon>
        <taxon>Metazoa</taxon>
        <taxon>Ecdysozoa</taxon>
        <taxon>Arthropoda</taxon>
        <taxon>Hexapoda</taxon>
        <taxon>Insecta</taxon>
        <taxon>Pterygota</taxon>
        <taxon>Neoptera</taxon>
        <taxon>Paraneoptera</taxon>
        <taxon>Hemiptera</taxon>
        <taxon>Heteroptera</taxon>
        <taxon>Panheteroptera</taxon>
        <taxon>Cimicomorpha</taxon>
        <taxon>Miridae</taxon>
        <taxon>Mirini</taxon>
        <taxon>Lygus</taxon>
    </lineage>
</organism>